<dbReference type="PRINTS" id="PR00368">
    <property type="entry name" value="FADPNR"/>
</dbReference>
<evidence type="ECO:0000256" key="2">
    <source>
        <dbReference type="ARBA" id="ARBA00022630"/>
    </source>
</evidence>
<sequence>MSDRVERIVIVGAGQAGGRAASELRGLGFAGSITILGDEARLPYERPPLSKVVLAGDARAEDAPVNPAAFYEEQGIELRLDDPACAIDRAGSAVSLGSGETIPYDRLILATGVRPRALRVAGADMAGIFSLRTAADAERIGASLATARSVAIVGGGFVGLEVASLASARGLPVTVIERAGRCLSRVVPPLAAGRIAARHLERNVRIRCDAEIAAITGDGRVEHIELADGERVAADLVIVGIGSRPQDDLALAAGLACADGVLVDARGRTSDPAIHAIGDVARHGAGRHESWQNAEHGAARAASSIMGLPLPADDAPWFWTDQQGWNVQLVGAFVDGDDVREVSLGPESFVHLHVRDGRLAGAVLFNAGRERRKLTRMIGQAASFDQIIGQQTGLGVA</sequence>
<dbReference type="Pfam" id="PF14759">
    <property type="entry name" value="Reductase_C"/>
    <property type="match status" value="1"/>
</dbReference>
<protein>
    <submittedName>
        <fullName evidence="7">FAD-dependent oxidoreductase</fullName>
    </submittedName>
</protein>
<feature type="domain" description="FAD/NAD(P)-binding" evidence="5">
    <location>
        <begin position="7"/>
        <end position="296"/>
    </location>
</feature>
<comment type="cofactor">
    <cofactor evidence="1">
        <name>FAD</name>
        <dbReference type="ChEBI" id="CHEBI:57692"/>
    </cofactor>
</comment>
<keyword evidence="2" id="KW-0285">Flavoprotein</keyword>
<dbReference type="RefSeq" id="WP_222989087.1">
    <property type="nucleotide sequence ID" value="NZ_JAINVV010000004.1"/>
</dbReference>
<dbReference type="Pfam" id="PF07992">
    <property type="entry name" value="Pyr_redox_2"/>
    <property type="match status" value="1"/>
</dbReference>
<dbReference type="Gene3D" id="3.30.390.30">
    <property type="match status" value="1"/>
</dbReference>
<keyword evidence="8" id="KW-1185">Reference proteome</keyword>
<dbReference type="InterPro" id="IPR028202">
    <property type="entry name" value="Reductase_C"/>
</dbReference>
<dbReference type="PANTHER" id="PTHR43557">
    <property type="entry name" value="APOPTOSIS-INDUCING FACTOR 1"/>
    <property type="match status" value="1"/>
</dbReference>
<dbReference type="Gene3D" id="3.50.50.60">
    <property type="entry name" value="FAD/NAD(P)-binding domain"/>
    <property type="match status" value="2"/>
</dbReference>
<organism evidence="7 8">
    <name type="scientific">Sphingomonas colocasiae</name>
    <dbReference type="NCBI Taxonomy" id="1848973"/>
    <lineage>
        <taxon>Bacteria</taxon>
        <taxon>Pseudomonadati</taxon>
        <taxon>Pseudomonadota</taxon>
        <taxon>Alphaproteobacteria</taxon>
        <taxon>Sphingomonadales</taxon>
        <taxon>Sphingomonadaceae</taxon>
        <taxon>Sphingomonas</taxon>
    </lineage>
</organism>
<proteinExistence type="predicted"/>
<accession>A0ABS7PKZ5</accession>
<evidence type="ECO:0000256" key="1">
    <source>
        <dbReference type="ARBA" id="ARBA00001974"/>
    </source>
</evidence>
<keyword evidence="4" id="KW-0560">Oxidoreductase</keyword>
<evidence type="ECO:0000256" key="4">
    <source>
        <dbReference type="ARBA" id="ARBA00023002"/>
    </source>
</evidence>
<dbReference type="EMBL" id="JAINVV010000004">
    <property type="protein sequence ID" value="MBY8821966.1"/>
    <property type="molecule type" value="Genomic_DNA"/>
</dbReference>
<keyword evidence="3" id="KW-0274">FAD</keyword>
<dbReference type="SUPFAM" id="SSF51905">
    <property type="entry name" value="FAD/NAD(P)-binding domain"/>
    <property type="match status" value="2"/>
</dbReference>
<dbReference type="InterPro" id="IPR023753">
    <property type="entry name" value="FAD/NAD-binding_dom"/>
</dbReference>
<dbReference type="PRINTS" id="PR00411">
    <property type="entry name" value="PNDRDTASEI"/>
</dbReference>
<comment type="caution">
    <text evidence="7">The sequence shown here is derived from an EMBL/GenBank/DDBJ whole genome shotgun (WGS) entry which is preliminary data.</text>
</comment>
<evidence type="ECO:0000313" key="7">
    <source>
        <dbReference type="EMBL" id="MBY8821966.1"/>
    </source>
</evidence>
<evidence type="ECO:0000313" key="8">
    <source>
        <dbReference type="Proteomes" id="UP000706039"/>
    </source>
</evidence>
<evidence type="ECO:0000259" key="6">
    <source>
        <dbReference type="Pfam" id="PF14759"/>
    </source>
</evidence>
<feature type="domain" description="Reductase C-terminal" evidence="6">
    <location>
        <begin position="317"/>
        <end position="385"/>
    </location>
</feature>
<dbReference type="InterPro" id="IPR036188">
    <property type="entry name" value="FAD/NAD-bd_sf"/>
</dbReference>
<dbReference type="Proteomes" id="UP000706039">
    <property type="component" value="Unassembled WGS sequence"/>
</dbReference>
<dbReference type="InterPro" id="IPR016156">
    <property type="entry name" value="FAD/NAD-linked_Rdtase_dimer_sf"/>
</dbReference>
<gene>
    <name evidence="7" type="ORF">K7G82_06665</name>
</gene>
<name>A0ABS7PKZ5_9SPHN</name>
<dbReference type="SUPFAM" id="SSF55424">
    <property type="entry name" value="FAD/NAD-linked reductases, dimerisation (C-terminal) domain"/>
    <property type="match status" value="1"/>
</dbReference>
<dbReference type="PANTHER" id="PTHR43557:SF2">
    <property type="entry name" value="RIESKE DOMAIN-CONTAINING PROTEIN-RELATED"/>
    <property type="match status" value="1"/>
</dbReference>
<evidence type="ECO:0000259" key="5">
    <source>
        <dbReference type="Pfam" id="PF07992"/>
    </source>
</evidence>
<evidence type="ECO:0000256" key="3">
    <source>
        <dbReference type="ARBA" id="ARBA00022827"/>
    </source>
</evidence>
<dbReference type="InterPro" id="IPR050446">
    <property type="entry name" value="FAD-oxidoreductase/Apoptosis"/>
</dbReference>
<reference evidence="7 8" key="1">
    <citation type="submission" date="2021-08" db="EMBL/GenBank/DDBJ databases">
        <authorList>
            <person name="Tuo L."/>
        </authorList>
    </citation>
    <scope>NUCLEOTIDE SEQUENCE [LARGE SCALE GENOMIC DNA]</scope>
    <source>
        <strain evidence="7 8">JCM 31229</strain>
    </source>
</reference>